<feature type="compositionally biased region" description="Basic and acidic residues" evidence="1">
    <location>
        <begin position="265"/>
        <end position="286"/>
    </location>
</feature>
<feature type="compositionally biased region" description="Low complexity" evidence="1">
    <location>
        <begin position="1"/>
        <end position="16"/>
    </location>
</feature>
<accession>A0A8C6YZV2</accession>
<feature type="compositionally biased region" description="Polar residues" evidence="1">
    <location>
        <begin position="48"/>
        <end position="58"/>
    </location>
</feature>
<evidence type="ECO:0000313" key="3">
    <source>
        <dbReference type="Proteomes" id="UP000694420"/>
    </source>
</evidence>
<reference evidence="2" key="1">
    <citation type="submission" date="2025-08" db="UniProtKB">
        <authorList>
            <consortium name="Ensembl"/>
        </authorList>
    </citation>
    <scope>IDENTIFICATION</scope>
</reference>
<evidence type="ECO:0000313" key="2">
    <source>
        <dbReference type="Ensembl" id="ENSNPEP00000007766.1"/>
    </source>
</evidence>
<reference evidence="2" key="2">
    <citation type="submission" date="2025-09" db="UniProtKB">
        <authorList>
            <consortium name="Ensembl"/>
        </authorList>
    </citation>
    <scope>IDENTIFICATION</scope>
</reference>
<dbReference type="AlphaFoldDB" id="A0A8C6YZV2"/>
<feature type="compositionally biased region" description="Polar residues" evidence="1">
    <location>
        <begin position="387"/>
        <end position="403"/>
    </location>
</feature>
<feature type="region of interest" description="Disordered" evidence="1">
    <location>
        <begin position="1"/>
        <end position="144"/>
    </location>
</feature>
<dbReference type="Proteomes" id="UP000694420">
    <property type="component" value="Unplaced"/>
</dbReference>
<organism evidence="2 3">
    <name type="scientific">Nothoprocta perdicaria</name>
    <name type="common">Chilean tinamou</name>
    <name type="synonym">Crypturus perdicarius</name>
    <dbReference type="NCBI Taxonomy" id="30464"/>
    <lineage>
        <taxon>Eukaryota</taxon>
        <taxon>Metazoa</taxon>
        <taxon>Chordata</taxon>
        <taxon>Craniata</taxon>
        <taxon>Vertebrata</taxon>
        <taxon>Euteleostomi</taxon>
        <taxon>Archelosauria</taxon>
        <taxon>Archosauria</taxon>
        <taxon>Dinosauria</taxon>
        <taxon>Saurischia</taxon>
        <taxon>Theropoda</taxon>
        <taxon>Coelurosauria</taxon>
        <taxon>Aves</taxon>
        <taxon>Palaeognathae</taxon>
        <taxon>Tinamiformes</taxon>
        <taxon>Tinamidae</taxon>
        <taxon>Nothoprocta</taxon>
    </lineage>
</organism>
<proteinExistence type="predicted"/>
<feature type="compositionally biased region" description="Low complexity" evidence="1">
    <location>
        <begin position="341"/>
        <end position="363"/>
    </location>
</feature>
<name>A0A8C6YZV2_NOTPE</name>
<feature type="region of interest" description="Disordered" evidence="1">
    <location>
        <begin position="162"/>
        <end position="410"/>
    </location>
</feature>
<keyword evidence="3" id="KW-1185">Reference proteome</keyword>
<dbReference type="Ensembl" id="ENSNPET00000007961.1">
    <property type="protein sequence ID" value="ENSNPEP00000007766.1"/>
    <property type="gene ID" value="ENSNPEG00000005818.1"/>
</dbReference>
<evidence type="ECO:0000256" key="1">
    <source>
        <dbReference type="SAM" id="MobiDB-lite"/>
    </source>
</evidence>
<feature type="compositionally biased region" description="Polar residues" evidence="1">
    <location>
        <begin position="289"/>
        <end position="320"/>
    </location>
</feature>
<protein>
    <submittedName>
        <fullName evidence="2">Uncharacterized protein</fullName>
    </submittedName>
</protein>
<sequence length="410" mass="42119">SSRNASSSSSPLILKGSSDHIHGRTESLSSEDTVTSREAPALLRDSYSFHSASSTLGPSSRRELSFHRSSSGSYDLPQRSPAAPPSAGRQRPASPGSEMVTLEEFLEESNRLSPPSDPSCSRDDLLSGYCRKPNEPSATGNLLVPSSRKEAVRVPASHLCAAAKAAPASEEGSVPKAGSGCGKPGLSEGERERPAGPQAAAAARQAAQPQQAFSLSPPPAAAELRGARDGGGPVSRLPVPAGAAVALRERPRSANVAGPAVPAEPRCRQLDARRLSLAPPKDERPLSFHQFSVSPAASTCSLNAQQQERGSAGQHYSSAPHTPAKVRPRSALRSGEAAALSPARAGPSSAEGSPSPGQGQGDAQHGRAPGKLPEGAAGPVEEPLRGGSSSASAAEPQGEQQTVWYEYGCV</sequence>
<feature type="compositionally biased region" description="Low complexity" evidence="1">
    <location>
        <begin position="195"/>
        <end position="212"/>
    </location>
</feature>